<dbReference type="Proteomes" id="UP000789738">
    <property type="component" value="Unassembled WGS sequence"/>
</dbReference>
<evidence type="ECO:0000259" key="3">
    <source>
        <dbReference type="PROSITE" id="PS51737"/>
    </source>
</evidence>
<evidence type="ECO:0000259" key="2">
    <source>
        <dbReference type="PROSITE" id="PS51736"/>
    </source>
</evidence>
<dbReference type="PANTHER" id="PTHR30461:SF23">
    <property type="entry name" value="DNA RECOMBINASE-RELATED"/>
    <property type="match status" value="1"/>
</dbReference>
<organism evidence="4 5">
    <name type="scientific">Clostridium neonatale</name>
    <dbReference type="NCBI Taxonomy" id="137838"/>
    <lineage>
        <taxon>Bacteria</taxon>
        <taxon>Bacillati</taxon>
        <taxon>Bacillota</taxon>
        <taxon>Clostridia</taxon>
        <taxon>Eubacteriales</taxon>
        <taxon>Clostridiaceae</taxon>
        <taxon>Clostridium</taxon>
    </lineage>
</organism>
<evidence type="ECO:0000313" key="5">
    <source>
        <dbReference type="Proteomes" id="UP000789738"/>
    </source>
</evidence>
<dbReference type="RefSeq" id="WP_317077722.1">
    <property type="nucleotide sequence ID" value="NZ_CAKJVE010000004.1"/>
</dbReference>
<dbReference type="InterPro" id="IPR011109">
    <property type="entry name" value="DNA_bind_recombinase_dom"/>
</dbReference>
<evidence type="ECO:0000256" key="1">
    <source>
        <dbReference type="SAM" id="Coils"/>
    </source>
</evidence>
<protein>
    <submittedName>
        <fullName evidence="4">Recombinase family protein</fullName>
    </submittedName>
</protein>
<dbReference type="GO" id="GO:0000150">
    <property type="term" value="F:DNA strand exchange activity"/>
    <property type="evidence" value="ECO:0007669"/>
    <property type="project" value="InterPro"/>
</dbReference>
<comment type="caution">
    <text evidence="4">The sequence shown here is derived from an EMBL/GenBank/DDBJ whole genome shotgun (WGS) entry which is preliminary data.</text>
</comment>
<dbReference type="Pfam" id="PF07508">
    <property type="entry name" value="Recombinase"/>
    <property type="match status" value="1"/>
</dbReference>
<proteinExistence type="predicted"/>
<dbReference type="PROSITE" id="PS51736">
    <property type="entry name" value="RECOMBINASES_3"/>
    <property type="match status" value="1"/>
</dbReference>
<keyword evidence="1" id="KW-0175">Coiled coil</keyword>
<feature type="coiled-coil region" evidence="1">
    <location>
        <begin position="400"/>
        <end position="463"/>
    </location>
</feature>
<dbReference type="Pfam" id="PF00239">
    <property type="entry name" value="Resolvase"/>
    <property type="match status" value="1"/>
</dbReference>
<feature type="domain" description="Resolvase/invertase-type recombinase catalytic" evidence="2">
    <location>
        <begin position="3"/>
        <end position="147"/>
    </location>
</feature>
<name>A0AA86JFT0_9CLOT</name>
<reference evidence="4" key="1">
    <citation type="submission" date="2021-10" db="EMBL/GenBank/DDBJ databases">
        <authorList>
            <person name="Mesa V."/>
        </authorList>
    </citation>
    <scope>NUCLEOTIDE SEQUENCE</scope>
    <source>
        <strain evidence="4">CC3_PB</strain>
    </source>
</reference>
<dbReference type="GO" id="GO:0003677">
    <property type="term" value="F:DNA binding"/>
    <property type="evidence" value="ECO:0007669"/>
    <property type="project" value="InterPro"/>
</dbReference>
<sequence>MKRVAIYSRKSITTDTGDSIENQIAAVEKYFSTDKCEFTLFEDEGWSGGNDKRPDFQRMMTKIKNNEFDVVAVYMLDRVSRNVVDFINFYDTLKKHNVAFTSVTENFDSSTMMGKMYMYLLSIFAEMERENISKRVKDNKLFLTKQGQWCGGKPPTGYTLTKKTVNDKKITYLELDNDKKQIIIDIYNKYLELGSLHKVQQWFLLEHNIKWSLSTVKYILSSPVYCISDDNSYKYLSNQYKIYGEPDGHSGYITYDNRKNASTKREWKSKDMFVSVSQHEAIIPSSLWIKIQELQKERATAPRPKASKISWFTNVLKCDICGSPMTLNYNHTNKDGARNYYYICTGKRSYGTSYCSNKWIKQKECDEKIIQFLETVTSSKSNFQKMLNTKVEDNSVDKDIKKIEKEIIKQNNVIKELTEKMIVLRGPALDIVTNQMNEIGDHIVELKNKLNLLERKSLNQKNSSRSVDMIYSEIKKLPAILRDSNIDIDRKRDLVNMFLDEIRWNSNTQLLSTSINT</sequence>
<gene>
    <name evidence="4" type="ORF">CNEO_42090</name>
</gene>
<dbReference type="PANTHER" id="PTHR30461">
    <property type="entry name" value="DNA-INVERTASE FROM LAMBDOID PROPHAGE"/>
    <property type="match status" value="1"/>
</dbReference>
<evidence type="ECO:0000313" key="4">
    <source>
        <dbReference type="EMBL" id="CAG9705827.1"/>
    </source>
</evidence>
<dbReference type="InterPro" id="IPR050639">
    <property type="entry name" value="SSR_resolvase"/>
</dbReference>
<dbReference type="Gene3D" id="3.40.50.1390">
    <property type="entry name" value="Resolvase, N-terminal catalytic domain"/>
    <property type="match status" value="1"/>
</dbReference>
<accession>A0AA86JFT0</accession>
<dbReference type="AlphaFoldDB" id="A0AA86JFT0"/>
<dbReference type="PROSITE" id="PS51737">
    <property type="entry name" value="RECOMBINASE_DNA_BIND"/>
    <property type="match status" value="1"/>
</dbReference>
<dbReference type="EMBL" id="CAKJVE010000004">
    <property type="protein sequence ID" value="CAG9705827.1"/>
    <property type="molecule type" value="Genomic_DNA"/>
</dbReference>
<dbReference type="InterPro" id="IPR025827">
    <property type="entry name" value="Zn_ribbon_recom_dom"/>
</dbReference>
<dbReference type="InterPro" id="IPR006119">
    <property type="entry name" value="Resolv_N"/>
</dbReference>
<dbReference type="InterPro" id="IPR038109">
    <property type="entry name" value="DNA_bind_recomb_sf"/>
</dbReference>
<feature type="domain" description="Recombinase" evidence="3">
    <location>
        <begin position="155"/>
        <end position="301"/>
    </location>
</feature>
<dbReference type="SUPFAM" id="SSF53041">
    <property type="entry name" value="Resolvase-like"/>
    <property type="match status" value="1"/>
</dbReference>
<dbReference type="Pfam" id="PF13408">
    <property type="entry name" value="Zn_ribbon_recom"/>
    <property type="match status" value="1"/>
</dbReference>
<dbReference type="InterPro" id="IPR036162">
    <property type="entry name" value="Resolvase-like_N_sf"/>
</dbReference>
<dbReference type="Gene3D" id="3.90.1750.20">
    <property type="entry name" value="Putative Large Serine Recombinase, Chain B, Domain 2"/>
    <property type="match status" value="1"/>
</dbReference>
<dbReference type="CDD" id="cd03768">
    <property type="entry name" value="SR_ResInv"/>
    <property type="match status" value="1"/>
</dbReference>
<dbReference type="SMART" id="SM00857">
    <property type="entry name" value="Resolvase"/>
    <property type="match status" value="1"/>
</dbReference>